<dbReference type="Pfam" id="PF13432">
    <property type="entry name" value="TPR_16"/>
    <property type="match status" value="1"/>
</dbReference>
<dbReference type="InParanoid" id="A0A0U5JBL5"/>
<dbReference type="STRING" id="389348.PNK_0894"/>
<organism evidence="5 6">
    <name type="scientific">Candidatus Protochlamydia naegleriophila</name>
    <dbReference type="NCBI Taxonomy" id="389348"/>
    <lineage>
        <taxon>Bacteria</taxon>
        <taxon>Pseudomonadati</taxon>
        <taxon>Chlamydiota</taxon>
        <taxon>Chlamydiia</taxon>
        <taxon>Parachlamydiales</taxon>
        <taxon>Parachlamydiaceae</taxon>
        <taxon>Candidatus Protochlamydia</taxon>
    </lineage>
</organism>
<reference evidence="6" key="1">
    <citation type="submission" date="2015-09" db="EMBL/GenBank/DDBJ databases">
        <authorList>
            <person name="Bertelli C."/>
        </authorList>
    </citation>
    <scope>NUCLEOTIDE SEQUENCE [LARGE SCALE GENOMIC DNA]</scope>
    <source>
        <strain evidence="6">KNic</strain>
    </source>
</reference>
<accession>A0A0U5JBL5</accession>
<evidence type="ECO:0000313" key="6">
    <source>
        <dbReference type="Proteomes" id="UP000069902"/>
    </source>
</evidence>
<evidence type="ECO:0000256" key="1">
    <source>
        <dbReference type="ARBA" id="ARBA00022737"/>
    </source>
</evidence>
<evidence type="ECO:0000256" key="3">
    <source>
        <dbReference type="PROSITE-ProRule" id="PRU00339"/>
    </source>
</evidence>
<dbReference type="RefSeq" id="WP_059060544.1">
    <property type="nucleotide sequence ID" value="NZ_LN879502.1"/>
</dbReference>
<dbReference type="Proteomes" id="UP000069902">
    <property type="component" value="Chromosome cPNK"/>
</dbReference>
<proteinExistence type="predicted"/>
<evidence type="ECO:0000256" key="2">
    <source>
        <dbReference type="ARBA" id="ARBA00022803"/>
    </source>
</evidence>
<sequence length="498" mass="56048">MQISHFFSTQFFHGFKDKLIESLSPQQKLICQIASTALVGVAAVYGLIFCYRKLKAAILNSIPHPTLSQQPLSSPLQPFTPSNEAERRQTSEPDFLQNPFPSLANNEAVNVWNKASELNKQGKPEEALVEIELALATDSRNLLLGIYGETLRVLGKLDQSIEVFHECLTLDPRNDYVLASYAQILHMQGKLDEAAAEFEKSLDINPTRLFAVTHYVKLLCNQDKNAEAAAVLRKYLENIPDDAEILSWLGDILRNQKKQFEAADVFEKVLSIDPTHRFALASYGDSLRMLYQFDKAAAVLKKHLELYPDNTFALSSYGDVLRFQKKFDESAHVLNHCLKLDPEDDFALGCLGQVHLDQGNIQEATRLFSEVLQLNDENTFALTGYGVLFRLEGKLAQSLVWLEKSVALDPDSETLGEYAETLRCLDRPEEALPHFEKALTDEPQKISWFLGAARCLCMLGRLPEARVKFQAVLDIEPSHKEALDGYNLCEDPNWGQAI</sequence>
<dbReference type="KEGG" id="pnl:PNK_0894"/>
<dbReference type="AlphaFoldDB" id="A0A0U5JBL5"/>
<feature type="repeat" description="TPR" evidence="3">
    <location>
        <begin position="345"/>
        <end position="378"/>
    </location>
</feature>
<dbReference type="InterPro" id="IPR019734">
    <property type="entry name" value="TPR_rpt"/>
</dbReference>
<keyword evidence="2 3" id="KW-0802">TPR repeat</keyword>
<name>A0A0U5JBL5_9BACT</name>
<dbReference type="SMART" id="SM00028">
    <property type="entry name" value="TPR"/>
    <property type="match status" value="8"/>
</dbReference>
<feature type="compositionally biased region" description="Low complexity" evidence="4">
    <location>
        <begin position="68"/>
        <end position="77"/>
    </location>
</feature>
<evidence type="ECO:0000256" key="4">
    <source>
        <dbReference type="SAM" id="MobiDB-lite"/>
    </source>
</evidence>
<dbReference type="PANTHER" id="PTHR44943">
    <property type="entry name" value="CELLULOSE SYNTHASE OPERON PROTEIN C"/>
    <property type="match status" value="1"/>
</dbReference>
<protein>
    <submittedName>
        <fullName evidence="5">Uncharacterized protein</fullName>
    </submittedName>
</protein>
<dbReference type="Pfam" id="PF14559">
    <property type="entry name" value="TPR_19"/>
    <property type="match status" value="2"/>
</dbReference>
<dbReference type="PANTHER" id="PTHR44943:SF8">
    <property type="entry name" value="TPR REPEAT-CONTAINING PROTEIN MJ0263"/>
    <property type="match status" value="1"/>
</dbReference>
<feature type="region of interest" description="Disordered" evidence="4">
    <location>
        <begin position="68"/>
        <end position="97"/>
    </location>
</feature>
<dbReference type="InterPro" id="IPR051685">
    <property type="entry name" value="Ycf3/AcsC/BcsC/TPR_MFPF"/>
</dbReference>
<feature type="repeat" description="TPR" evidence="3">
    <location>
        <begin position="175"/>
        <end position="208"/>
    </location>
</feature>
<gene>
    <name evidence="5" type="ORF">PNK_0894</name>
</gene>
<dbReference type="Pfam" id="PF13181">
    <property type="entry name" value="TPR_8"/>
    <property type="match status" value="1"/>
</dbReference>
<keyword evidence="6" id="KW-1185">Reference proteome</keyword>
<dbReference type="Gene3D" id="1.25.40.10">
    <property type="entry name" value="Tetratricopeptide repeat domain"/>
    <property type="match status" value="2"/>
</dbReference>
<dbReference type="PROSITE" id="PS50005">
    <property type="entry name" value="TPR"/>
    <property type="match status" value="4"/>
</dbReference>
<dbReference type="SUPFAM" id="SSF48452">
    <property type="entry name" value="TPR-like"/>
    <property type="match status" value="2"/>
</dbReference>
<evidence type="ECO:0000313" key="5">
    <source>
        <dbReference type="EMBL" id="CUI16519.1"/>
    </source>
</evidence>
<dbReference type="PATRIC" id="fig|389348.3.peg.981"/>
<feature type="repeat" description="TPR" evidence="3">
    <location>
        <begin position="141"/>
        <end position="174"/>
    </location>
</feature>
<dbReference type="EMBL" id="LN879502">
    <property type="protein sequence ID" value="CUI16519.1"/>
    <property type="molecule type" value="Genomic_DNA"/>
</dbReference>
<feature type="repeat" description="TPR" evidence="3">
    <location>
        <begin position="243"/>
        <end position="276"/>
    </location>
</feature>
<dbReference type="InterPro" id="IPR011990">
    <property type="entry name" value="TPR-like_helical_dom_sf"/>
</dbReference>
<keyword evidence="1" id="KW-0677">Repeat</keyword>